<protein>
    <submittedName>
        <fullName evidence="6">ABC transport system ATP-binding protein</fullName>
    </submittedName>
</protein>
<dbReference type="InterPro" id="IPR017911">
    <property type="entry name" value="MacB-like_ATP-bd"/>
</dbReference>
<keyword evidence="3" id="KW-0547">Nucleotide-binding</keyword>
<proteinExistence type="inferred from homology"/>
<dbReference type="RefSeq" id="WP_109627409.1">
    <property type="nucleotide sequence ID" value="NZ_CABJAT010000003.1"/>
</dbReference>
<keyword evidence="4 6" id="KW-0067">ATP-binding</keyword>
<dbReference type="PANTHER" id="PTHR42798">
    <property type="entry name" value="LIPOPROTEIN-RELEASING SYSTEM ATP-BINDING PROTEIN LOLD"/>
    <property type="match status" value="1"/>
</dbReference>
<evidence type="ECO:0000313" key="7">
    <source>
        <dbReference type="Proteomes" id="UP000245412"/>
    </source>
</evidence>
<reference evidence="6 7" key="1">
    <citation type="submission" date="2018-05" db="EMBL/GenBank/DDBJ databases">
        <authorList>
            <person name="Goeker M."/>
            <person name="Huntemann M."/>
            <person name="Clum A."/>
            <person name="Pillay M."/>
            <person name="Palaniappan K."/>
            <person name="Varghese N."/>
            <person name="Mikhailova N."/>
            <person name="Stamatis D."/>
            <person name="Reddy T."/>
            <person name="Daum C."/>
            <person name="Shapiro N."/>
            <person name="Ivanova N."/>
            <person name="Kyrpides N."/>
            <person name="Woyke T."/>
        </authorList>
    </citation>
    <scope>NUCLEOTIDE SEQUENCE [LARGE SCALE GENOMIC DNA]</scope>
    <source>
        <strain evidence="6 7">DSM 26524</strain>
    </source>
</reference>
<evidence type="ECO:0000256" key="4">
    <source>
        <dbReference type="ARBA" id="ARBA00022840"/>
    </source>
</evidence>
<evidence type="ECO:0000256" key="2">
    <source>
        <dbReference type="ARBA" id="ARBA00022448"/>
    </source>
</evidence>
<dbReference type="InterPro" id="IPR027417">
    <property type="entry name" value="P-loop_NTPase"/>
</dbReference>
<organism evidence="6 7">
    <name type="scientific">Murimonas intestini</name>
    <dbReference type="NCBI Taxonomy" id="1337051"/>
    <lineage>
        <taxon>Bacteria</taxon>
        <taxon>Bacillati</taxon>
        <taxon>Bacillota</taxon>
        <taxon>Clostridia</taxon>
        <taxon>Lachnospirales</taxon>
        <taxon>Lachnospiraceae</taxon>
        <taxon>Murimonas</taxon>
    </lineage>
</organism>
<dbReference type="Pfam" id="PF00005">
    <property type="entry name" value="ABC_tran"/>
    <property type="match status" value="1"/>
</dbReference>
<comment type="similarity">
    <text evidence="1">Belongs to the ABC transporter superfamily.</text>
</comment>
<evidence type="ECO:0000256" key="3">
    <source>
        <dbReference type="ARBA" id="ARBA00022741"/>
    </source>
</evidence>
<dbReference type="Gene3D" id="3.40.50.300">
    <property type="entry name" value="P-loop containing nucleotide triphosphate hydrolases"/>
    <property type="match status" value="1"/>
</dbReference>
<sequence>MSEIILSTDKLCKTFSNGGIQQHVLRNLDVKIQKGDFTVIMGSSGAGKSTLLYALSGLDKPTLGRVYFSGEEISGFSNDRLAVFRRKHCGFVFQQIYLMDSMSVFDNIMAAGLLISNDRRAVAQRARELLEAVGIPEETHRKFPAQLSGGEAQRVGIVRALINSPEVVFADEPTGQLNSASSTDALDVLTGFHRQGQSIVMVTHDLKSARRGNRILYLRDGVVCGECRLGEYQPRDGQRHEKLTAFLDEMGW</sequence>
<keyword evidence="2" id="KW-0813">Transport</keyword>
<dbReference type="SMART" id="SM00382">
    <property type="entry name" value="AAA"/>
    <property type="match status" value="1"/>
</dbReference>
<dbReference type="PANTHER" id="PTHR42798:SF7">
    <property type="entry name" value="ALPHA-D-RIBOSE 1-METHYLPHOSPHONATE 5-TRIPHOSPHATE SYNTHASE SUBUNIT PHNL"/>
    <property type="match status" value="1"/>
</dbReference>
<comment type="caution">
    <text evidence="6">The sequence shown here is derived from an EMBL/GenBank/DDBJ whole genome shotgun (WGS) entry which is preliminary data.</text>
</comment>
<evidence type="ECO:0000259" key="5">
    <source>
        <dbReference type="PROSITE" id="PS50893"/>
    </source>
</evidence>
<evidence type="ECO:0000313" key="6">
    <source>
        <dbReference type="EMBL" id="PWJ74716.1"/>
    </source>
</evidence>
<evidence type="ECO:0000256" key="1">
    <source>
        <dbReference type="ARBA" id="ARBA00005417"/>
    </source>
</evidence>
<keyword evidence="7" id="KW-1185">Reference proteome</keyword>
<dbReference type="Proteomes" id="UP000245412">
    <property type="component" value="Unassembled WGS sequence"/>
</dbReference>
<dbReference type="GO" id="GO:0005524">
    <property type="term" value="F:ATP binding"/>
    <property type="evidence" value="ECO:0007669"/>
    <property type="project" value="UniProtKB-KW"/>
</dbReference>
<accession>A0AB73T2R8</accession>
<dbReference type="InterPro" id="IPR017871">
    <property type="entry name" value="ABC_transporter-like_CS"/>
</dbReference>
<dbReference type="GO" id="GO:0016887">
    <property type="term" value="F:ATP hydrolysis activity"/>
    <property type="evidence" value="ECO:0007669"/>
    <property type="project" value="InterPro"/>
</dbReference>
<dbReference type="CDD" id="cd03255">
    <property type="entry name" value="ABC_MJ0796_LolCDE_FtsE"/>
    <property type="match status" value="1"/>
</dbReference>
<feature type="domain" description="ABC transporter" evidence="5">
    <location>
        <begin position="6"/>
        <end position="245"/>
    </location>
</feature>
<dbReference type="InterPro" id="IPR003593">
    <property type="entry name" value="AAA+_ATPase"/>
</dbReference>
<dbReference type="SUPFAM" id="SSF52540">
    <property type="entry name" value="P-loop containing nucleoside triphosphate hydrolases"/>
    <property type="match status" value="1"/>
</dbReference>
<dbReference type="EMBL" id="QGGY01000008">
    <property type="protein sequence ID" value="PWJ74716.1"/>
    <property type="molecule type" value="Genomic_DNA"/>
</dbReference>
<dbReference type="AlphaFoldDB" id="A0AB73T2R8"/>
<name>A0AB73T2R8_9FIRM</name>
<dbReference type="PROSITE" id="PS50893">
    <property type="entry name" value="ABC_TRANSPORTER_2"/>
    <property type="match status" value="1"/>
</dbReference>
<gene>
    <name evidence="6" type="ORF">C7383_108146</name>
</gene>
<dbReference type="InterPro" id="IPR003439">
    <property type="entry name" value="ABC_transporter-like_ATP-bd"/>
</dbReference>
<dbReference type="PROSITE" id="PS00211">
    <property type="entry name" value="ABC_TRANSPORTER_1"/>
    <property type="match status" value="1"/>
</dbReference>